<keyword evidence="2" id="KW-1185">Reference proteome</keyword>
<dbReference type="AlphaFoldDB" id="A0A4R8C784"/>
<name>A0A4R8C784_9ACTN</name>
<dbReference type="EMBL" id="SODP01000002">
    <property type="protein sequence ID" value="TDW71101.1"/>
    <property type="molecule type" value="Genomic_DNA"/>
</dbReference>
<organism evidence="1 2">
    <name type="scientific">Kribbella pratensis</name>
    <dbReference type="NCBI Taxonomy" id="2512112"/>
    <lineage>
        <taxon>Bacteria</taxon>
        <taxon>Bacillati</taxon>
        <taxon>Actinomycetota</taxon>
        <taxon>Actinomycetes</taxon>
        <taxon>Propionibacteriales</taxon>
        <taxon>Kribbellaceae</taxon>
        <taxon>Kribbella</taxon>
    </lineage>
</organism>
<gene>
    <name evidence="1" type="ORF">EV653_5173</name>
</gene>
<evidence type="ECO:0000313" key="1">
    <source>
        <dbReference type="EMBL" id="TDW71101.1"/>
    </source>
</evidence>
<reference evidence="1 2" key="1">
    <citation type="submission" date="2019-03" db="EMBL/GenBank/DDBJ databases">
        <title>Genomic Encyclopedia of Type Strains, Phase III (KMG-III): the genomes of soil and plant-associated and newly described type strains.</title>
        <authorList>
            <person name="Whitman W."/>
        </authorList>
    </citation>
    <scope>NUCLEOTIDE SEQUENCE [LARGE SCALE GENOMIC DNA]</scope>
    <source>
        <strain evidence="1 2">VKM Ac-2573</strain>
    </source>
</reference>
<dbReference type="OrthoDB" id="3537879at2"/>
<evidence type="ECO:0008006" key="3">
    <source>
        <dbReference type="Google" id="ProtNLM"/>
    </source>
</evidence>
<protein>
    <recommendedName>
        <fullName evidence="3">DUF1877 family protein</fullName>
    </recommendedName>
</protein>
<evidence type="ECO:0000313" key="2">
    <source>
        <dbReference type="Proteomes" id="UP000295146"/>
    </source>
</evidence>
<dbReference type="Proteomes" id="UP000295146">
    <property type="component" value="Unassembled WGS sequence"/>
</dbReference>
<dbReference type="RefSeq" id="WP_134106203.1">
    <property type="nucleotide sequence ID" value="NZ_SODP01000002.1"/>
</dbReference>
<comment type="caution">
    <text evidence="1">The sequence shown here is derived from an EMBL/GenBank/DDBJ whole genome shotgun (WGS) entry which is preliminary data.</text>
</comment>
<sequence>MNIVFAAPDDETAIAELGDWLGRDPVHNDDGLRPEALADLESLLTGRDSQEIAADPRYCVQISEILDEGAGVVEAGLMTVTDTLAHALAVADSEALSAAAASHGEYVVQGLAIVARHAAAHGHHVYNFWYF</sequence>
<accession>A0A4R8C784</accession>
<proteinExistence type="predicted"/>